<evidence type="ECO:0000313" key="1">
    <source>
        <dbReference type="EMBL" id="QHU07555.1"/>
    </source>
</evidence>
<accession>A0A6C0JP56</accession>
<dbReference type="AlphaFoldDB" id="A0A6C0JP56"/>
<protein>
    <submittedName>
        <fullName evidence="1">Uncharacterized protein</fullName>
    </submittedName>
</protein>
<name>A0A6C0JP56_9ZZZZ</name>
<reference evidence="1" key="1">
    <citation type="journal article" date="2020" name="Nature">
        <title>Giant virus diversity and host interactions through global metagenomics.</title>
        <authorList>
            <person name="Schulz F."/>
            <person name="Roux S."/>
            <person name="Paez-Espino D."/>
            <person name="Jungbluth S."/>
            <person name="Walsh D.A."/>
            <person name="Denef V.J."/>
            <person name="McMahon K.D."/>
            <person name="Konstantinidis K.T."/>
            <person name="Eloe-Fadrosh E.A."/>
            <person name="Kyrpides N.C."/>
            <person name="Woyke T."/>
        </authorList>
    </citation>
    <scope>NUCLEOTIDE SEQUENCE</scope>
    <source>
        <strain evidence="1">GVMAG-S-1040241-154</strain>
    </source>
</reference>
<organism evidence="1">
    <name type="scientific">viral metagenome</name>
    <dbReference type="NCBI Taxonomy" id="1070528"/>
    <lineage>
        <taxon>unclassified sequences</taxon>
        <taxon>metagenomes</taxon>
        <taxon>organismal metagenomes</taxon>
    </lineage>
</organism>
<sequence>MDYSRFTKVFHNSDKQIQAYKYNVDLEENTKKHFQKCFDNWTTVSDEDIMVCKEMISKLTDNNINIRGSTTNDTISLNNDNHSIHYYVRFNKKNVELWYIKGIYEECFNDSFDILLMMIS</sequence>
<proteinExistence type="predicted"/>
<dbReference type="EMBL" id="MN740684">
    <property type="protein sequence ID" value="QHU07555.1"/>
    <property type="molecule type" value="Genomic_DNA"/>
</dbReference>